<dbReference type="Proteomes" id="UP001165082">
    <property type="component" value="Unassembled WGS sequence"/>
</dbReference>
<evidence type="ECO:0000313" key="2">
    <source>
        <dbReference type="EMBL" id="GMI05403.1"/>
    </source>
</evidence>
<dbReference type="AlphaFoldDB" id="A0A9W7CB04"/>
<dbReference type="Gene3D" id="1.20.1440.160">
    <property type="entry name" value="Tumor necrosis factor alpha-induced protein 8-like"/>
    <property type="match status" value="1"/>
</dbReference>
<protein>
    <submittedName>
        <fullName evidence="2">Uncharacterized protein</fullName>
    </submittedName>
</protein>
<accession>A0A9W7CB04</accession>
<comment type="caution">
    <text evidence="2">The sequence shown here is derived from an EMBL/GenBank/DDBJ whole genome shotgun (WGS) entry which is preliminary data.</text>
</comment>
<feature type="region of interest" description="Disordered" evidence="1">
    <location>
        <begin position="1"/>
        <end position="24"/>
    </location>
</feature>
<name>A0A9W7CB04_9STRA</name>
<dbReference type="InterPro" id="IPR038355">
    <property type="entry name" value="TNFAIP8_sf"/>
</dbReference>
<dbReference type="Pfam" id="PF05527">
    <property type="entry name" value="TNFAIP8"/>
    <property type="match status" value="1"/>
</dbReference>
<dbReference type="OrthoDB" id="10055976at2759"/>
<gene>
    <name evidence="2" type="ORF">TrRE_jg3164</name>
</gene>
<keyword evidence="3" id="KW-1185">Reference proteome</keyword>
<organism evidence="2 3">
    <name type="scientific">Triparma retinervis</name>
    <dbReference type="NCBI Taxonomy" id="2557542"/>
    <lineage>
        <taxon>Eukaryota</taxon>
        <taxon>Sar</taxon>
        <taxon>Stramenopiles</taxon>
        <taxon>Ochrophyta</taxon>
        <taxon>Bolidophyceae</taxon>
        <taxon>Parmales</taxon>
        <taxon>Triparmaceae</taxon>
        <taxon>Triparma</taxon>
    </lineage>
</organism>
<dbReference type="InterPro" id="IPR008477">
    <property type="entry name" value="TNFAIP8-like"/>
</dbReference>
<proteinExistence type="predicted"/>
<evidence type="ECO:0000313" key="3">
    <source>
        <dbReference type="Proteomes" id="UP001165082"/>
    </source>
</evidence>
<reference evidence="2" key="1">
    <citation type="submission" date="2022-07" db="EMBL/GenBank/DDBJ databases">
        <title>Genome analysis of Parmales, a sister group of diatoms, reveals the evolutionary specialization of diatoms from phago-mixotrophs to photoautotrophs.</title>
        <authorList>
            <person name="Ban H."/>
            <person name="Sato S."/>
            <person name="Yoshikawa S."/>
            <person name="Kazumasa Y."/>
            <person name="Nakamura Y."/>
            <person name="Ichinomiya M."/>
            <person name="Saitoh K."/>
            <person name="Sato N."/>
            <person name="Blanc-Mathieu R."/>
            <person name="Endo H."/>
            <person name="Kuwata A."/>
            <person name="Ogata H."/>
        </authorList>
    </citation>
    <scope>NUCLEOTIDE SEQUENCE</scope>
</reference>
<sequence length="295" mass="32191">MSSFFGSKKGPSSGSGSGSANKKTGSMSLRAKKFMASKAVDSSAGRRTIVKFFGTEGEEIVKAFTTGLELTSGPAVAKSLMKDVLKLAGKVGLLMGDGTVGEEDFKGAMPHVFELAQGIIEGMDTLGGAEGCVEAVGTHIIQAGDEVYRVVQPYMQDKNSGKIKGVAKVLAEPEYLRSLMARGDLSGPRQILRDNIQGFMESNQGMRSMNEFLTKERTRRRGKLRGLLLKPSFQGYMKDPETRSRVMEWVVSEGDGCLWKTEFYQGVGGFRAVENKKTRRARGEMLYYRHVAEGL</sequence>
<evidence type="ECO:0000256" key="1">
    <source>
        <dbReference type="SAM" id="MobiDB-lite"/>
    </source>
</evidence>
<dbReference type="EMBL" id="BRXZ01000113">
    <property type="protein sequence ID" value="GMI05403.1"/>
    <property type="molecule type" value="Genomic_DNA"/>
</dbReference>